<dbReference type="EMBL" id="VFLP01000001">
    <property type="protein sequence ID" value="TRX98978.1"/>
    <property type="molecule type" value="Genomic_DNA"/>
</dbReference>
<protein>
    <submittedName>
        <fullName evidence="1">Uncharacterized protein</fullName>
    </submittedName>
</protein>
<comment type="caution">
    <text evidence="1">The sequence shown here is derived from an EMBL/GenBank/DDBJ whole genome shotgun (WGS) entry which is preliminary data.</text>
</comment>
<evidence type="ECO:0000313" key="2">
    <source>
        <dbReference type="Proteomes" id="UP000319160"/>
    </source>
</evidence>
<organism evidence="1 2">
    <name type="scientific">Xylaria flabelliformis</name>
    <dbReference type="NCBI Taxonomy" id="2512241"/>
    <lineage>
        <taxon>Eukaryota</taxon>
        <taxon>Fungi</taxon>
        <taxon>Dikarya</taxon>
        <taxon>Ascomycota</taxon>
        <taxon>Pezizomycotina</taxon>
        <taxon>Sordariomycetes</taxon>
        <taxon>Xylariomycetidae</taxon>
        <taxon>Xylariales</taxon>
        <taxon>Xylariaceae</taxon>
        <taxon>Xylaria</taxon>
    </lineage>
</organism>
<evidence type="ECO:0000313" key="1">
    <source>
        <dbReference type="EMBL" id="TRX98978.1"/>
    </source>
</evidence>
<sequence length="72" mass="8145">MNQSKFGTRNTGPKKVDATYLLYLMYKDYLRPQTAQKLDSLDNLSLRAYAKPAAAKHHISDFAASHTTLPIF</sequence>
<dbReference type="Proteomes" id="UP000319160">
    <property type="component" value="Unassembled WGS sequence"/>
</dbReference>
<keyword evidence="2" id="KW-1185">Reference proteome</keyword>
<proteinExistence type="predicted"/>
<reference evidence="2" key="1">
    <citation type="submission" date="2019-06" db="EMBL/GenBank/DDBJ databases">
        <title>Draft genome sequence of the griseofulvin-producing fungus Xylaria cubensis strain G536.</title>
        <authorList>
            <person name="Mead M.E."/>
            <person name="Raja H.A."/>
            <person name="Steenwyk J.L."/>
            <person name="Knowles S.L."/>
            <person name="Oberlies N.H."/>
            <person name="Rokas A."/>
        </authorList>
    </citation>
    <scope>NUCLEOTIDE SEQUENCE [LARGE SCALE GENOMIC DNA]</scope>
    <source>
        <strain evidence="2">G536</strain>
    </source>
</reference>
<dbReference type="AlphaFoldDB" id="A0A553IFK2"/>
<name>A0A553IFK2_9PEZI</name>
<gene>
    <name evidence="1" type="ORF">FHL15_000320</name>
</gene>
<accession>A0A553IFK2</accession>